<dbReference type="Pfam" id="PF02410">
    <property type="entry name" value="RsfS"/>
    <property type="match status" value="1"/>
</dbReference>
<gene>
    <name evidence="2 3" type="primary">rsfS</name>
    <name evidence="3" type="ORF">AULFYP135_00463</name>
</gene>
<comment type="similarity">
    <text evidence="1 2">Belongs to the Iojap/RsfS family.</text>
</comment>
<dbReference type="GO" id="GO:0017148">
    <property type="term" value="P:negative regulation of translation"/>
    <property type="evidence" value="ECO:0007669"/>
    <property type="project" value="UniProtKB-UniRule"/>
</dbReference>
<evidence type="ECO:0000256" key="2">
    <source>
        <dbReference type="HAMAP-Rule" id="MF_01477"/>
    </source>
</evidence>
<evidence type="ECO:0000256" key="1">
    <source>
        <dbReference type="ARBA" id="ARBA00010574"/>
    </source>
</evidence>
<dbReference type="EMBL" id="CACRSL010000003">
    <property type="protein sequence ID" value="VYS81085.1"/>
    <property type="molecule type" value="Genomic_DNA"/>
</dbReference>
<dbReference type="GO" id="GO:0005737">
    <property type="term" value="C:cytoplasm"/>
    <property type="evidence" value="ECO:0007669"/>
    <property type="project" value="UniProtKB-SubCell"/>
</dbReference>
<dbReference type="SUPFAM" id="SSF81301">
    <property type="entry name" value="Nucleotidyltransferase"/>
    <property type="match status" value="1"/>
</dbReference>
<keyword evidence="2" id="KW-0810">Translation regulation</keyword>
<dbReference type="PANTHER" id="PTHR21043">
    <property type="entry name" value="IOJAP SUPERFAMILY ORTHOLOG"/>
    <property type="match status" value="1"/>
</dbReference>
<dbReference type="InterPro" id="IPR043519">
    <property type="entry name" value="NT_sf"/>
</dbReference>
<keyword evidence="2" id="KW-0963">Cytoplasm</keyword>
<dbReference type="HAMAP" id="MF_01477">
    <property type="entry name" value="Iojap_RsfS"/>
    <property type="match status" value="1"/>
</dbReference>
<protein>
    <recommendedName>
        <fullName evidence="2">Ribosomal silencing factor RsfS</fullName>
    </recommendedName>
</protein>
<dbReference type="Gene3D" id="3.30.460.10">
    <property type="entry name" value="Beta Polymerase, domain 2"/>
    <property type="match status" value="1"/>
</dbReference>
<reference evidence="3" key="1">
    <citation type="submission" date="2019-11" db="EMBL/GenBank/DDBJ databases">
        <authorList>
            <person name="Feng L."/>
        </authorList>
    </citation>
    <scope>NUCLEOTIDE SEQUENCE</scope>
    <source>
        <strain evidence="3">AundefinedLFYP135</strain>
    </source>
</reference>
<comment type="subcellular location">
    <subcellularLocation>
        <location evidence="2">Cytoplasm</location>
    </subcellularLocation>
</comment>
<dbReference type="GO" id="GO:0090071">
    <property type="term" value="P:negative regulation of ribosome biogenesis"/>
    <property type="evidence" value="ECO:0007669"/>
    <property type="project" value="UniProtKB-UniRule"/>
</dbReference>
<evidence type="ECO:0000313" key="3">
    <source>
        <dbReference type="EMBL" id="VYS81085.1"/>
    </source>
</evidence>
<dbReference type="GO" id="GO:0043023">
    <property type="term" value="F:ribosomal large subunit binding"/>
    <property type="evidence" value="ECO:0007669"/>
    <property type="project" value="TreeGrafter"/>
</dbReference>
<dbReference type="InterPro" id="IPR004394">
    <property type="entry name" value="Iojap/RsfS/C7orf30"/>
</dbReference>
<comment type="subunit">
    <text evidence="2">Interacts with ribosomal protein uL14 (rplN).</text>
</comment>
<keyword evidence="2" id="KW-0678">Repressor</keyword>
<proteinExistence type="inferred from homology"/>
<dbReference type="AlphaFoldDB" id="A0A6N2RMP8"/>
<organism evidence="3">
    <name type="scientific">uncultured Anaerotruncus sp</name>
    <dbReference type="NCBI Taxonomy" id="905011"/>
    <lineage>
        <taxon>Bacteria</taxon>
        <taxon>Bacillati</taxon>
        <taxon>Bacillota</taxon>
        <taxon>Clostridia</taxon>
        <taxon>Eubacteriales</taxon>
        <taxon>Oscillospiraceae</taxon>
        <taxon>Anaerotruncus</taxon>
        <taxon>environmental samples</taxon>
    </lineage>
</organism>
<accession>A0A6N2RMP8</accession>
<dbReference type="PANTHER" id="PTHR21043:SF0">
    <property type="entry name" value="MITOCHONDRIAL ASSEMBLY OF RIBOSOMAL LARGE SUBUNIT PROTEIN 1"/>
    <property type="match status" value="1"/>
</dbReference>
<sequence>MTALELAKKVAALLDAKKAKDVEAIDINGLTTIGDYFVVASGSSTSQTKALADEVEEKLSQLGVEPKRVEGYNSAAWILLDYSDVIVHVFLEEAREFYSLDRLWADAPRVDLSDVLTQD</sequence>
<name>A0A6N2RMP8_9FIRM</name>
<comment type="function">
    <text evidence="2">Functions as a ribosomal silencing factor. Interacts with ribosomal protein uL14 (rplN), blocking formation of intersubunit bridge B8. Prevents association of the 30S and 50S ribosomal subunits and the formation of functional ribosomes, thus repressing translation.</text>
</comment>
<dbReference type="GO" id="GO:0042256">
    <property type="term" value="P:cytosolic ribosome assembly"/>
    <property type="evidence" value="ECO:0007669"/>
    <property type="project" value="UniProtKB-UniRule"/>
</dbReference>
<dbReference type="NCBIfam" id="TIGR00090">
    <property type="entry name" value="rsfS_iojap_ybeB"/>
    <property type="match status" value="1"/>
</dbReference>